<evidence type="ECO:0000256" key="4">
    <source>
        <dbReference type="ARBA" id="ARBA00008480"/>
    </source>
</evidence>
<dbReference type="InterPro" id="IPR029044">
    <property type="entry name" value="Nucleotide-diphossugar_trans"/>
</dbReference>
<sequence length="393" mass="41189">MPVTPAPSPRFAAVIVAAGKGLRARQSVPKQFAPWRGKSVVRHAVEALSAAGAGPVVVAIPEGADDIARGALGGCAVRLVTGGMTRQESVSAALESLADDAPSLVLVHDAARPDCPATVIDRLLTALQFDPGAIPVLPVVDSLVRAEGERMAGSARREELRRVQTPQAFRYADILAAHRDWPGEPDAGDDAQVLRAAGGEVALVTGDERLAKLTFAEDFVDRTDTPPPPPVRVGTGYDVHRLAEGEDLWLCGVRIDHDRGLAGHSDADVGLHALVDAILGACAKGDIGRHFPPSDPRWRGAASSAFVEHAVSLAAEAGYAVGNVDLTLICEEPRIGPHREAMCARLAELLQVPAGSVSVKATTTERLGFTGRAEGIAAQAVATLVVRNRDEPR</sequence>
<feature type="region of interest" description="2-C-methyl-D-erythritol 2,4-cyclodiphosphate synthase" evidence="11">
    <location>
        <begin position="232"/>
        <end position="393"/>
    </location>
</feature>
<feature type="site" description="Positions MEP for the nucleophilic attack" evidence="11">
    <location>
        <position position="157"/>
    </location>
</feature>
<dbReference type="PANTHER" id="PTHR43181">
    <property type="entry name" value="2-C-METHYL-D-ERYTHRITOL 2,4-CYCLODIPHOSPHATE SYNTHASE, CHLOROPLASTIC"/>
    <property type="match status" value="1"/>
</dbReference>
<evidence type="ECO:0000256" key="3">
    <source>
        <dbReference type="ARBA" id="ARBA00004709"/>
    </source>
</evidence>
<dbReference type="InterPro" id="IPR026596">
    <property type="entry name" value="IspD/F"/>
</dbReference>
<evidence type="ECO:0000256" key="7">
    <source>
        <dbReference type="ARBA" id="ARBA00022723"/>
    </source>
</evidence>
<feature type="binding site" evidence="11">
    <location>
        <position position="272"/>
    </location>
    <ligand>
        <name>a divalent metal cation</name>
        <dbReference type="ChEBI" id="CHEBI:60240"/>
    </ligand>
</feature>
<protein>
    <recommendedName>
        <fullName evidence="11">Bifunctional enzyme IspD/IspF</fullName>
    </recommendedName>
    <domain>
        <recommendedName>
            <fullName evidence="11">2-C-methyl-D-erythritol 4-phosphate cytidylyltransferase</fullName>
            <ecNumber evidence="11">2.7.7.60</ecNumber>
        </recommendedName>
        <alternativeName>
            <fullName evidence="11">4-diphosphocytidyl-2C-methyl-D-erythritol synthase</fullName>
        </alternativeName>
        <alternativeName>
            <fullName evidence="11">MEP cytidylyltransferase</fullName>
            <shortName evidence="11">MCT</shortName>
        </alternativeName>
    </domain>
    <domain>
        <recommendedName>
            <fullName evidence="11">2-C-methyl-D-erythritol 2,4-cyclodiphosphate synthase</fullName>
            <shortName evidence="11">MECDP-synthase</shortName>
            <shortName evidence="11">MECPP-synthase</shortName>
            <shortName evidence="11">MECPS</shortName>
            <ecNumber evidence="11">4.6.1.12</ecNumber>
        </recommendedName>
    </domain>
</protein>
<dbReference type="GO" id="GO:0050518">
    <property type="term" value="F:2-C-methyl-D-erythritol 4-phosphate cytidylyltransferase activity"/>
    <property type="evidence" value="ECO:0007669"/>
    <property type="project" value="UniProtKB-UniRule"/>
</dbReference>
<feature type="site" description="Transition state stabilizer" evidence="11">
    <location>
        <position position="264"/>
    </location>
</feature>
<evidence type="ECO:0000256" key="2">
    <source>
        <dbReference type="ARBA" id="ARBA00001968"/>
    </source>
</evidence>
<dbReference type="NCBIfam" id="TIGR00151">
    <property type="entry name" value="ispF"/>
    <property type="match status" value="1"/>
</dbReference>
<keyword evidence="15" id="KW-1185">Reference proteome</keyword>
<dbReference type="HAMAP" id="MF_00107">
    <property type="entry name" value="IspF"/>
    <property type="match status" value="1"/>
</dbReference>
<dbReference type="PROSITE" id="PS01295">
    <property type="entry name" value="ISPD"/>
    <property type="match status" value="1"/>
</dbReference>
<feature type="site" description="Transition state stabilizer" evidence="11">
    <location>
        <position position="23"/>
    </location>
</feature>
<feature type="binding site" evidence="11">
    <location>
        <position position="238"/>
    </location>
    <ligand>
        <name>a divalent metal cation</name>
        <dbReference type="ChEBI" id="CHEBI:60240"/>
    </ligand>
</feature>
<evidence type="ECO:0000313" key="14">
    <source>
        <dbReference type="EMBL" id="RPF70254.1"/>
    </source>
</evidence>
<comment type="similarity">
    <text evidence="11">In the C-terminal section; belongs to the IspF family.</text>
</comment>
<dbReference type="Gene3D" id="3.30.1330.50">
    <property type="entry name" value="2-C-methyl-D-erythritol 2,4-cyclodiphosphate synthase"/>
    <property type="match status" value="1"/>
</dbReference>
<dbReference type="Pfam" id="PF01128">
    <property type="entry name" value="IspD"/>
    <property type="match status" value="1"/>
</dbReference>
<dbReference type="CDD" id="cd00554">
    <property type="entry name" value="MECDP_synthase"/>
    <property type="match status" value="1"/>
</dbReference>
<dbReference type="PANTHER" id="PTHR43181:SF1">
    <property type="entry name" value="2-C-METHYL-D-ERYTHRITOL 2,4-CYCLODIPHOSPHATE SYNTHASE, CHLOROPLASTIC"/>
    <property type="match status" value="1"/>
</dbReference>
<dbReference type="CDD" id="cd02516">
    <property type="entry name" value="CDP-ME_synthetase"/>
    <property type="match status" value="1"/>
</dbReference>
<dbReference type="UniPathway" id="UPA00056">
    <property type="reaction ID" value="UER00093"/>
</dbReference>
<proteinExistence type="inferred from homology"/>
<evidence type="ECO:0000256" key="11">
    <source>
        <dbReference type="HAMAP-Rule" id="MF_01520"/>
    </source>
</evidence>
<feature type="binding site" evidence="11">
    <location>
        <position position="369"/>
    </location>
    <ligand>
        <name>4-CDP-2-C-methyl-D-erythritol 2-phosphate</name>
        <dbReference type="ChEBI" id="CHEBI:57919"/>
    </ligand>
</feature>
<dbReference type="GO" id="GO:0046872">
    <property type="term" value="F:metal ion binding"/>
    <property type="evidence" value="ECO:0007669"/>
    <property type="project" value="UniProtKB-KW"/>
</dbReference>
<feature type="binding site" evidence="11">
    <location>
        <begin position="362"/>
        <end position="365"/>
    </location>
    <ligand>
        <name>4-CDP-2-C-methyl-D-erythritol 2-phosphate</name>
        <dbReference type="ChEBI" id="CHEBI:57919"/>
    </ligand>
</feature>
<comment type="caution">
    <text evidence="14">The sequence shown here is derived from an EMBL/GenBank/DDBJ whole genome shotgun (WGS) entry which is preliminary data.</text>
</comment>
<feature type="site" description="Transition state stabilizer" evidence="11">
    <location>
        <position position="30"/>
    </location>
</feature>
<accession>A0A3N5CMT4</accession>
<dbReference type="EMBL" id="RPFZ01000001">
    <property type="protein sequence ID" value="RPF70254.1"/>
    <property type="molecule type" value="Genomic_DNA"/>
</dbReference>
<dbReference type="GO" id="GO:0019288">
    <property type="term" value="P:isopentenyl diphosphate biosynthetic process, methylerythritol 4-phosphate pathway"/>
    <property type="evidence" value="ECO:0007669"/>
    <property type="project" value="UniProtKB-UniRule"/>
</dbReference>
<comment type="pathway">
    <text evidence="11">Isoprenoid biosynthesis; isopentenyl diphosphate biosynthesis via DXP pathway; isopentenyl diphosphate from 1-deoxy-D-xylulose 5-phosphate: step 2/6.</text>
</comment>
<keyword evidence="8 11" id="KW-0414">Isoprene biosynthesis</keyword>
<keyword evidence="7 11" id="KW-0479">Metal-binding</keyword>
<dbReference type="InterPro" id="IPR034683">
    <property type="entry name" value="IspD/TarI"/>
</dbReference>
<dbReference type="SUPFAM" id="SSF69765">
    <property type="entry name" value="IpsF-like"/>
    <property type="match status" value="1"/>
</dbReference>
<keyword evidence="9 11" id="KW-0456">Lyase</keyword>
<dbReference type="RefSeq" id="WP_123877518.1">
    <property type="nucleotide sequence ID" value="NZ_RPFZ01000001.1"/>
</dbReference>
<keyword evidence="6 11" id="KW-0548">Nucleotidyltransferase</keyword>
<dbReference type="OrthoDB" id="9804336at2"/>
<organism evidence="14 15">
    <name type="scientific">Aurantiacibacter spongiae</name>
    <dbReference type="NCBI Taxonomy" id="2488860"/>
    <lineage>
        <taxon>Bacteria</taxon>
        <taxon>Pseudomonadati</taxon>
        <taxon>Pseudomonadota</taxon>
        <taxon>Alphaproteobacteria</taxon>
        <taxon>Sphingomonadales</taxon>
        <taxon>Erythrobacteraceae</taxon>
        <taxon>Aurantiacibacter</taxon>
    </lineage>
</organism>
<evidence type="ECO:0000256" key="8">
    <source>
        <dbReference type="ARBA" id="ARBA00023229"/>
    </source>
</evidence>
<dbReference type="GO" id="GO:0008685">
    <property type="term" value="F:2-C-methyl-D-erythritol 2,4-cyclodiphosphate synthase activity"/>
    <property type="evidence" value="ECO:0007669"/>
    <property type="project" value="UniProtKB-UniRule"/>
</dbReference>
<feature type="site" description="Positions MEP for the nucleophilic attack" evidence="11">
    <location>
        <position position="212"/>
    </location>
</feature>
<comment type="cofactor">
    <cofactor evidence="2 11">
        <name>a divalent metal cation</name>
        <dbReference type="ChEBI" id="CHEBI:60240"/>
    </cofactor>
</comment>
<feature type="binding site" evidence="11">
    <location>
        <position position="372"/>
    </location>
    <ligand>
        <name>4-CDP-2-C-methyl-D-erythritol 2-phosphate</name>
        <dbReference type="ChEBI" id="CHEBI:57919"/>
    </ligand>
</feature>
<evidence type="ECO:0000256" key="5">
    <source>
        <dbReference type="ARBA" id="ARBA00022679"/>
    </source>
</evidence>
<feature type="binding site" evidence="11">
    <location>
        <begin position="264"/>
        <end position="265"/>
    </location>
    <ligand>
        <name>4-CDP-2-C-methyl-D-erythritol 2-phosphate</name>
        <dbReference type="ChEBI" id="CHEBI:57919"/>
    </ligand>
</feature>
<evidence type="ECO:0000256" key="9">
    <source>
        <dbReference type="ARBA" id="ARBA00023239"/>
    </source>
</evidence>
<feature type="site" description="Transition state stabilizer" evidence="11">
    <location>
        <position position="363"/>
    </location>
</feature>
<evidence type="ECO:0000313" key="15">
    <source>
        <dbReference type="Proteomes" id="UP000275232"/>
    </source>
</evidence>
<dbReference type="InterPro" id="IPR036571">
    <property type="entry name" value="MECDP_synthase_sf"/>
</dbReference>
<dbReference type="EC" id="4.6.1.12" evidence="11"/>
<reference evidence="14 15" key="1">
    <citation type="submission" date="2018-11" db="EMBL/GenBank/DDBJ databases">
        <title>Erythrobacter spongiae sp. nov., isolated from a marine sponge.</title>
        <authorList>
            <person name="Zhuang L."/>
            <person name="Luo L."/>
        </authorList>
    </citation>
    <scope>NUCLEOTIDE SEQUENCE [LARGE SCALE GENOMIC DNA]</scope>
    <source>
        <strain evidence="14 15">HN-E23</strain>
    </source>
</reference>
<dbReference type="EC" id="2.7.7.60" evidence="11"/>
<comment type="similarity">
    <text evidence="11">In the N-terminal section; belongs to the IspD/TarI cytidylyltransferase family. IspD subfamily.</text>
</comment>
<feature type="binding site" evidence="11">
    <location>
        <begin position="286"/>
        <end position="288"/>
    </location>
    <ligand>
        <name>4-CDP-2-C-methyl-D-erythritol 2-phosphate</name>
        <dbReference type="ChEBI" id="CHEBI:57919"/>
    </ligand>
</feature>
<feature type="region of interest" description="2-C-methyl-D-erythritol 4-phosphate cytidylyltransferase" evidence="11">
    <location>
        <begin position="1"/>
        <end position="231"/>
    </location>
</feature>
<dbReference type="AlphaFoldDB" id="A0A3N5CMT4"/>
<dbReference type="GO" id="GO:0016114">
    <property type="term" value="P:terpenoid biosynthetic process"/>
    <property type="evidence" value="ECO:0007669"/>
    <property type="project" value="InterPro"/>
</dbReference>
<comment type="similarity">
    <text evidence="4 12">Belongs to the IspF family.</text>
</comment>
<evidence type="ECO:0000256" key="1">
    <source>
        <dbReference type="ARBA" id="ARBA00000200"/>
    </source>
</evidence>
<dbReference type="InterPro" id="IPR003526">
    <property type="entry name" value="MECDP_synthase"/>
</dbReference>
<comment type="catalytic activity">
    <reaction evidence="1 11 12">
        <text>4-CDP-2-C-methyl-D-erythritol 2-phosphate = 2-C-methyl-D-erythritol 2,4-cyclic diphosphate + CMP</text>
        <dbReference type="Rhea" id="RHEA:23864"/>
        <dbReference type="ChEBI" id="CHEBI:57919"/>
        <dbReference type="ChEBI" id="CHEBI:58483"/>
        <dbReference type="ChEBI" id="CHEBI:60377"/>
        <dbReference type="EC" id="4.6.1.12"/>
    </reaction>
</comment>
<dbReference type="InterPro" id="IPR018294">
    <property type="entry name" value="ISPD_synthase_CS"/>
</dbReference>
<dbReference type="HAMAP" id="MF_01520">
    <property type="entry name" value="IspDF"/>
    <property type="match status" value="1"/>
</dbReference>
<dbReference type="NCBIfam" id="NF006899">
    <property type="entry name" value="PRK09382.1"/>
    <property type="match status" value="1"/>
</dbReference>
<dbReference type="InterPro" id="IPR020555">
    <property type="entry name" value="MECDP_synthase_CS"/>
</dbReference>
<evidence type="ECO:0000256" key="10">
    <source>
        <dbReference type="ARBA" id="ARBA00023268"/>
    </source>
</evidence>
<dbReference type="Pfam" id="PF02542">
    <property type="entry name" value="YgbB"/>
    <property type="match status" value="1"/>
</dbReference>
<comment type="caution">
    <text evidence="11">Lacks conserved residue(s) required for the propagation of feature annotation.</text>
</comment>
<feature type="binding site" evidence="11">
    <location>
        <begin position="238"/>
        <end position="240"/>
    </location>
    <ligand>
        <name>4-CDP-2-C-methyl-D-erythritol 2-phosphate</name>
        <dbReference type="ChEBI" id="CHEBI:57919"/>
    </ligand>
</feature>
<evidence type="ECO:0000256" key="12">
    <source>
        <dbReference type="RuleBase" id="RU004395"/>
    </source>
</evidence>
<evidence type="ECO:0000259" key="13">
    <source>
        <dbReference type="Pfam" id="PF02542"/>
    </source>
</evidence>
<keyword evidence="10 11" id="KW-0511">Multifunctional enzyme</keyword>
<feature type="domain" description="2-C-methyl-D-erythritol 2,4-cyclodiphosphate synthase" evidence="13">
    <location>
        <begin position="231"/>
        <end position="384"/>
    </location>
</feature>
<dbReference type="Proteomes" id="UP000275232">
    <property type="component" value="Unassembled WGS sequence"/>
</dbReference>
<dbReference type="PROSITE" id="PS01350">
    <property type="entry name" value="ISPF"/>
    <property type="match status" value="1"/>
</dbReference>
<gene>
    <name evidence="11" type="primary">ispDF</name>
    <name evidence="14" type="ORF">EG799_00375</name>
</gene>
<comment type="catalytic activity">
    <reaction evidence="11">
        <text>2-C-methyl-D-erythritol 4-phosphate + CTP + H(+) = 4-CDP-2-C-methyl-D-erythritol + diphosphate</text>
        <dbReference type="Rhea" id="RHEA:13429"/>
        <dbReference type="ChEBI" id="CHEBI:15378"/>
        <dbReference type="ChEBI" id="CHEBI:33019"/>
        <dbReference type="ChEBI" id="CHEBI:37563"/>
        <dbReference type="ChEBI" id="CHEBI:57823"/>
        <dbReference type="ChEBI" id="CHEBI:58262"/>
        <dbReference type="EC" id="2.7.7.60"/>
    </reaction>
</comment>
<keyword evidence="5 11" id="KW-0808">Transferase</keyword>
<name>A0A3N5CMT4_9SPHN</name>
<dbReference type="FunFam" id="3.30.1330.50:FF:000003">
    <property type="entry name" value="2-C-methyl-D-erythritol 2,4-cyclodiphosphate synthase"/>
    <property type="match status" value="1"/>
</dbReference>
<feature type="binding site" evidence="11">
    <location>
        <position position="240"/>
    </location>
    <ligand>
        <name>a divalent metal cation</name>
        <dbReference type="ChEBI" id="CHEBI:60240"/>
    </ligand>
</feature>
<evidence type="ECO:0000256" key="6">
    <source>
        <dbReference type="ARBA" id="ARBA00022695"/>
    </source>
</evidence>
<comment type="function">
    <text evidence="11">Bifunctional enzyme that catalyzes the formation of 4-diphosphocytidyl-2-C-methyl-D-erythritol from CTP and 2-C-methyl-D-erythritol 4-phosphate (MEP) (IspD), and catalyzes the conversion of 4-diphosphocytidyl-2-C-methyl-D-erythritol 2-phosphate (CDP-ME2P) to 2-C-methyl-D-erythritol 2,4-cyclodiphosphate (ME-CPP) with a corresponding release of cytidine 5-monophosphate (CMP) (IspF).</text>
</comment>
<dbReference type="Gene3D" id="3.90.550.10">
    <property type="entry name" value="Spore Coat Polysaccharide Biosynthesis Protein SpsA, Chain A"/>
    <property type="match status" value="1"/>
</dbReference>
<dbReference type="SUPFAM" id="SSF53448">
    <property type="entry name" value="Nucleotide-diphospho-sugar transferases"/>
    <property type="match status" value="1"/>
</dbReference>
<comment type="pathway">
    <text evidence="3 11">Isoprenoid biosynthesis; isopentenyl diphosphate biosynthesis via DXP pathway; isopentenyl diphosphate from 1-deoxy-D-xylulose 5-phosphate: step 4/6.</text>
</comment>